<dbReference type="Gene3D" id="3.40.50.2000">
    <property type="entry name" value="Glycogen Phosphorylase B"/>
    <property type="match status" value="2"/>
</dbReference>
<dbReference type="PANTHER" id="PTHR10788">
    <property type="entry name" value="TREHALOSE-6-PHOSPHATE SYNTHASE"/>
    <property type="match status" value="1"/>
</dbReference>
<sequence length="509" mass="55646">MNRLVVVSNRVPAPSAGTQAGGLAVALDGLMEKRGGLWFGWSGVIAAGAAGRPAMIERSGSVEYATIDLTQDEHDRYYNAFSNSVLWPLLHTMPELMQYDRRDARVYREVNARMAAALQPLLRPTDLIWVHDYHLMPMAAALRARGVRNPIGFFLHIPFCSPDVLAAAPEMTELVREMLSADLIGFQTDNDVTNFAAAAQVLAGAMRGPGNSLFFGGRRIRLGVFPVEIEARSFAARAAEMAESPAVRRLRRDLEGQRLILGVERLDPTKGLLQRLVGLRRLLEKRQDWRGHLTMLQIAAMSRKDVESYRALRTALDREAGALNADLGEPDWQPLRLVARGVERSTVAGYMRLARVGLVTPLRDGMNLVAKEFVAAQDPADPGVLVLSRFAGSARQLEAALLVNPHDPDAMADALDSALRMGLEERQARWRALWAAIEHRSPLVWGRSFVAALLRASTLTVAKTPVPLPVPVAERPIVAPRIALERVGSEMEPAFAGAGAGKPGGRVLN</sequence>
<dbReference type="AlphaFoldDB" id="A0A5M6IRK1"/>
<gene>
    <name evidence="2" type="ORF">F1189_18840</name>
</gene>
<dbReference type="RefSeq" id="WP_150042411.1">
    <property type="nucleotide sequence ID" value="NZ_OW485601.1"/>
</dbReference>
<keyword evidence="3" id="KW-1185">Reference proteome</keyword>
<dbReference type="Pfam" id="PF00982">
    <property type="entry name" value="Glyco_transf_20"/>
    <property type="match status" value="1"/>
</dbReference>
<evidence type="ECO:0000313" key="2">
    <source>
        <dbReference type="EMBL" id="KAA5610539.1"/>
    </source>
</evidence>
<dbReference type="EMBL" id="VWPK01000031">
    <property type="protein sequence ID" value="KAA5610539.1"/>
    <property type="molecule type" value="Genomic_DNA"/>
</dbReference>
<accession>A0A5M6IRK1</accession>
<organism evidence="2 3">
    <name type="scientific">Rhodovastum atsumiense</name>
    <dbReference type="NCBI Taxonomy" id="504468"/>
    <lineage>
        <taxon>Bacteria</taxon>
        <taxon>Pseudomonadati</taxon>
        <taxon>Pseudomonadota</taxon>
        <taxon>Alphaproteobacteria</taxon>
        <taxon>Acetobacterales</taxon>
        <taxon>Acetobacteraceae</taxon>
        <taxon>Rhodovastum</taxon>
    </lineage>
</organism>
<dbReference type="GO" id="GO:0005992">
    <property type="term" value="P:trehalose biosynthetic process"/>
    <property type="evidence" value="ECO:0007669"/>
    <property type="project" value="InterPro"/>
</dbReference>
<comment type="similarity">
    <text evidence="1">Belongs to the glycosyltransferase 20 family.</text>
</comment>
<evidence type="ECO:0000313" key="3">
    <source>
        <dbReference type="Proteomes" id="UP000325255"/>
    </source>
</evidence>
<dbReference type="Proteomes" id="UP000325255">
    <property type="component" value="Unassembled WGS sequence"/>
</dbReference>
<dbReference type="GO" id="GO:0003825">
    <property type="term" value="F:alpha,alpha-trehalose-phosphate synthase (UDP-forming) activity"/>
    <property type="evidence" value="ECO:0007669"/>
    <property type="project" value="TreeGrafter"/>
</dbReference>
<dbReference type="OrthoDB" id="9815690at2"/>
<comment type="caution">
    <text evidence="2">The sequence shown here is derived from an EMBL/GenBank/DDBJ whole genome shotgun (WGS) entry which is preliminary data.</text>
</comment>
<dbReference type="PANTHER" id="PTHR10788:SF106">
    <property type="entry name" value="BCDNA.GH08860"/>
    <property type="match status" value="1"/>
</dbReference>
<proteinExistence type="inferred from homology"/>
<evidence type="ECO:0000256" key="1">
    <source>
        <dbReference type="ARBA" id="ARBA00008799"/>
    </source>
</evidence>
<protein>
    <submittedName>
        <fullName evidence="2">Trehalose-6-phosphate synthase</fullName>
    </submittedName>
</protein>
<dbReference type="InterPro" id="IPR001830">
    <property type="entry name" value="Glyco_trans_20"/>
</dbReference>
<dbReference type="CDD" id="cd03788">
    <property type="entry name" value="GT20_TPS"/>
    <property type="match status" value="1"/>
</dbReference>
<reference evidence="2 3" key="1">
    <citation type="submission" date="2019-09" db="EMBL/GenBank/DDBJ databases">
        <title>Genome sequence of Rhodovastum atsumiense, a diverse member of the Acetobacteraceae family of non-sulfur purple photosynthetic bacteria.</title>
        <authorList>
            <person name="Meyer T."/>
            <person name="Kyndt J."/>
        </authorList>
    </citation>
    <scope>NUCLEOTIDE SEQUENCE [LARGE SCALE GENOMIC DNA]</scope>
    <source>
        <strain evidence="2 3">DSM 21279</strain>
    </source>
</reference>
<dbReference type="SUPFAM" id="SSF53756">
    <property type="entry name" value="UDP-Glycosyltransferase/glycogen phosphorylase"/>
    <property type="match status" value="1"/>
</dbReference>
<name>A0A5M6IRK1_9PROT</name>